<evidence type="ECO:0000259" key="5">
    <source>
        <dbReference type="Pfam" id="PF02055"/>
    </source>
</evidence>
<keyword evidence="2" id="KW-0732">Signal</keyword>
<dbReference type="GO" id="GO:0004348">
    <property type="term" value="F:glucosylceramidase activity"/>
    <property type="evidence" value="ECO:0007669"/>
    <property type="project" value="UniProtKB-EC"/>
</dbReference>
<dbReference type="Pfam" id="PF02055">
    <property type="entry name" value="Glyco_hydro_30"/>
    <property type="match status" value="1"/>
</dbReference>
<organism evidence="6 7">
    <name type="scientific">Skeletonema marinoi</name>
    <dbReference type="NCBI Taxonomy" id="267567"/>
    <lineage>
        <taxon>Eukaryota</taxon>
        <taxon>Sar</taxon>
        <taxon>Stramenopiles</taxon>
        <taxon>Ochrophyta</taxon>
        <taxon>Bacillariophyta</taxon>
        <taxon>Coscinodiscophyceae</taxon>
        <taxon>Thalassiosirophycidae</taxon>
        <taxon>Thalassiosirales</taxon>
        <taxon>Skeletonemataceae</taxon>
        <taxon>Skeletonema</taxon>
        <taxon>Skeletonema marinoi-dohrnii complex</taxon>
    </lineage>
</organism>
<name>A0AAD8YH52_9STRA</name>
<reference evidence="6" key="1">
    <citation type="submission" date="2023-06" db="EMBL/GenBank/DDBJ databases">
        <title>Survivors Of The Sea: Transcriptome response of Skeletonema marinoi to long-term dormancy.</title>
        <authorList>
            <person name="Pinder M.I.M."/>
            <person name="Kourtchenko O."/>
            <person name="Robertson E.K."/>
            <person name="Larsson T."/>
            <person name="Maumus F."/>
            <person name="Osuna-Cruz C.M."/>
            <person name="Vancaester E."/>
            <person name="Stenow R."/>
            <person name="Vandepoele K."/>
            <person name="Ploug H."/>
            <person name="Bruchert V."/>
            <person name="Godhe A."/>
            <person name="Topel M."/>
        </authorList>
    </citation>
    <scope>NUCLEOTIDE SEQUENCE</scope>
    <source>
        <strain evidence="6">R05AC</strain>
    </source>
</reference>
<dbReference type="AlphaFoldDB" id="A0AAD8YH52"/>
<comment type="similarity">
    <text evidence="1">Belongs to the glycosyl hydrolase 30 family.</text>
</comment>
<evidence type="ECO:0000256" key="2">
    <source>
        <dbReference type="ARBA" id="ARBA00022729"/>
    </source>
</evidence>
<dbReference type="InterPro" id="IPR017853">
    <property type="entry name" value="GH"/>
</dbReference>
<evidence type="ECO:0000313" key="7">
    <source>
        <dbReference type="Proteomes" id="UP001224775"/>
    </source>
</evidence>
<dbReference type="InterPro" id="IPR033453">
    <property type="entry name" value="Glyco_hydro_30_TIM-barrel"/>
</dbReference>
<keyword evidence="3 6" id="KW-0378">Hydrolase</keyword>
<dbReference type="SUPFAM" id="SSF50370">
    <property type="entry name" value="Ricin B-like lectins"/>
    <property type="match status" value="1"/>
</dbReference>
<evidence type="ECO:0000256" key="4">
    <source>
        <dbReference type="SAM" id="MobiDB-lite"/>
    </source>
</evidence>
<dbReference type="InterPro" id="IPR001139">
    <property type="entry name" value="Glyco_hydro_30"/>
</dbReference>
<keyword evidence="7" id="KW-1185">Reference proteome</keyword>
<dbReference type="Proteomes" id="UP001224775">
    <property type="component" value="Unassembled WGS sequence"/>
</dbReference>
<accession>A0AAD8YH52</accession>
<dbReference type="PROSITE" id="PS50231">
    <property type="entry name" value="RICIN_B_LECTIN"/>
    <property type="match status" value="1"/>
</dbReference>
<feature type="domain" description="Glycosyl hydrolase family 30 TIM-barrel" evidence="5">
    <location>
        <begin position="166"/>
        <end position="533"/>
    </location>
</feature>
<dbReference type="SUPFAM" id="SSF51445">
    <property type="entry name" value="(Trans)glycosidases"/>
    <property type="match status" value="1"/>
</dbReference>
<dbReference type="EC" id="3.2.1.45" evidence="6"/>
<dbReference type="PANTHER" id="PTHR11069:SF23">
    <property type="entry name" value="LYSOSOMAL ACID GLUCOSYLCERAMIDASE"/>
    <property type="match status" value="1"/>
</dbReference>
<dbReference type="GO" id="GO:0006680">
    <property type="term" value="P:glucosylceramide catabolic process"/>
    <property type="evidence" value="ECO:0007669"/>
    <property type="project" value="TreeGrafter"/>
</dbReference>
<dbReference type="EMBL" id="JATAAI010000005">
    <property type="protein sequence ID" value="KAK1745908.1"/>
    <property type="molecule type" value="Genomic_DNA"/>
</dbReference>
<comment type="caution">
    <text evidence="6">The sequence shown here is derived from an EMBL/GenBank/DDBJ whole genome shotgun (WGS) entry which is preliminary data.</text>
</comment>
<dbReference type="Gene3D" id="2.80.10.50">
    <property type="match status" value="1"/>
</dbReference>
<keyword evidence="6" id="KW-0326">Glycosidase</keyword>
<sequence>MKSKQGYEPIGEERPLELGGRGDSSSSHNDDNNGDATTKSTLMMGAAAVILATLAFLIGRSTTTSTPGGEETAILPNLNNVPTRICEIYSSSHTSSKLLKSGSGGIQMIQTSFAEPSKQWSEVACVHVKNRRHLQEQDEELQQQEYGTAQINIDFDKVAFPDRPPILGFGGAFTEAAALNFNSLSQQGQDAVIELLFGKSGLGYTLGRTHINSCDFSVESYSHDDTDGDFTLDDFDTEVTHDLESGMVDMMLLAQKSVDESFPKEVDEYGMRIIASPWSPPSWMKAPTSDDVEGALHAELMTGSALPVCLRDGVGEDSKYAASWALFFDKFITAYANHGVKFYGVTVQNEPEFPAPWDACAYDVSHEGDFIANHLGPQLQKSHPDVKLLFFDHNKDHMVKWANELLAKDHPASKYIDGTAVHWYAGGMDRLLDGAQGNPNMHRMVSELDVMDVRKDHVLLGSEACHCPTTGYAGGDLSIAWARAMRNVHTILADLAAGSNGFIEWNLILDSIGGPNHLGNLCDSPVLAVPHRALDAEKDFPAQLSFEHAGHPFGEVHGDNKTREELNAEGSPAKYLDVGVVVQPMYYYVGHITRFVRPGSRAVHGLVGASAGDPEVRTFRPKGQRVAGGGINDLARNGIEVTLWPCEGSTRQEWLLNEQKQLQVFGHDWLGAPTTSCLAKKPDKDFDGLLLTTCNIDENKSGLFEVLPVEGKQSKVHIVSSNNKKSCLVVQPLRNNGGAYGPRGGPQVNVGSCDHPWAEWGFDSITGEITSSAFDALGGVCLTTGWPFLQVGAFDTSATTAANGAVIVTNEAGEHANYVIENRGETVLAASIPPKSIQTITFN</sequence>
<dbReference type="PANTHER" id="PTHR11069">
    <property type="entry name" value="GLUCOSYLCERAMIDASE"/>
    <property type="match status" value="1"/>
</dbReference>
<gene>
    <name evidence="6" type="ORF">QTG54_003832</name>
</gene>
<evidence type="ECO:0000256" key="3">
    <source>
        <dbReference type="ARBA" id="ARBA00022801"/>
    </source>
</evidence>
<feature type="region of interest" description="Disordered" evidence="4">
    <location>
        <begin position="1"/>
        <end position="38"/>
    </location>
</feature>
<dbReference type="GO" id="GO:0016020">
    <property type="term" value="C:membrane"/>
    <property type="evidence" value="ECO:0007669"/>
    <property type="project" value="GOC"/>
</dbReference>
<evidence type="ECO:0000256" key="1">
    <source>
        <dbReference type="ARBA" id="ARBA00005382"/>
    </source>
</evidence>
<evidence type="ECO:0000313" key="6">
    <source>
        <dbReference type="EMBL" id="KAK1745908.1"/>
    </source>
</evidence>
<dbReference type="InterPro" id="IPR035992">
    <property type="entry name" value="Ricin_B-like_lectins"/>
</dbReference>
<protein>
    <submittedName>
        <fullName evidence="6">Glucosylceramidase</fullName>
        <ecNumber evidence="6">3.2.1.45</ecNumber>
    </submittedName>
</protein>
<proteinExistence type="inferred from homology"/>
<dbReference type="Gene3D" id="3.20.20.80">
    <property type="entry name" value="Glycosidases"/>
    <property type="match status" value="1"/>
</dbReference>